<proteinExistence type="predicted"/>
<protein>
    <submittedName>
        <fullName evidence="1">Uncharacterized protein</fullName>
    </submittedName>
</protein>
<keyword evidence="2" id="KW-1185">Reference proteome</keyword>
<sequence length="476" mass="50895">MSIPPISIFSITLLKPSPALLSHFMIPKMAAWAYEDTAASYFCSSLEGLSGFLKLSPTIAGVTLLSLGNGANDVFSSIVSFTQEGAGDVGLNSVLGGTFFISSVVVGIISILISSRQIVINKSSFIRDVCFFILVLCSLLVILIVGRINIWIAADPLLPTSGCHCLYESTKFGSLGAPLLVSINKEEPVSATKEVQEVDNRSHQAVTTSWFNFYSSASYYLGWFLYILELPIYLPRRLTIPVVCEERWSKPFAVISVTLAPVLLAALWSSQGLDIGFKSGLLVYICGGSLGTVLGVTALVATERSSPPKKFLFPWLAGGFLMSVIWTYIIAEELVALLVSLGNILGISPSILGLTVLAWGNSIGDLISDVALATKGGSDGAQIAITGCYAGPIFNTLLGLGLSLVLSSWRVYPSSYVVPKDPTLFQTMGFLVGGLLWALIILPRKGMKLDRVLGVGLLAIYLCFLSLRLAQSLGLV</sequence>
<reference evidence="1 2" key="1">
    <citation type="journal article" date="2022" name="Hortic Res">
        <title>A haplotype resolved chromosomal level avocado genome allows analysis of novel avocado genes.</title>
        <authorList>
            <person name="Nath O."/>
            <person name="Fletcher S.J."/>
            <person name="Hayward A."/>
            <person name="Shaw L.M."/>
            <person name="Masouleh A.K."/>
            <person name="Furtado A."/>
            <person name="Henry R.J."/>
            <person name="Mitter N."/>
        </authorList>
    </citation>
    <scope>NUCLEOTIDE SEQUENCE [LARGE SCALE GENOMIC DNA]</scope>
    <source>
        <strain evidence="2">cv. Hass</strain>
    </source>
</reference>
<gene>
    <name evidence="1" type="ORF">MRB53_024180</name>
</gene>
<accession>A0ACC2LCN9</accession>
<name>A0ACC2LCN9_PERAE</name>
<organism evidence="1 2">
    <name type="scientific">Persea americana</name>
    <name type="common">Avocado</name>
    <dbReference type="NCBI Taxonomy" id="3435"/>
    <lineage>
        <taxon>Eukaryota</taxon>
        <taxon>Viridiplantae</taxon>
        <taxon>Streptophyta</taxon>
        <taxon>Embryophyta</taxon>
        <taxon>Tracheophyta</taxon>
        <taxon>Spermatophyta</taxon>
        <taxon>Magnoliopsida</taxon>
        <taxon>Magnoliidae</taxon>
        <taxon>Laurales</taxon>
        <taxon>Lauraceae</taxon>
        <taxon>Persea</taxon>
    </lineage>
</organism>
<comment type="caution">
    <text evidence="1">The sequence shown here is derived from an EMBL/GenBank/DDBJ whole genome shotgun (WGS) entry which is preliminary data.</text>
</comment>
<evidence type="ECO:0000313" key="1">
    <source>
        <dbReference type="EMBL" id="KAJ8630857.1"/>
    </source>
</evidence>
<evidence type="ECO:0000313" key="2">
    <source>
        <dbReference type="Proteomes" id="UP001234297"/>
    </source>
</evidence>
<dbReference type="EMBL" id="CM056815">
    <property type="protein sequence ID" value="KAJ8630857.1"/>
    <property type="molecule type" value="Genomic_DNA"/>
</dbReference>
<dbReference type="Proteomes" id="UP001234297">
    <property type="component" value="Chromosome 7"/>
</dbReference>